<evidence type="ECO:0000259" key="1">
    <source>
        <dbReference type="Pfam" id="PF01408"/>
    </source>
</evidence>
<dbReference type="EMBL" id="CAACVI010000012">
    <property type="protein sequence ID" value="VEN73920.1"/>
    <property type="molecule type" value="Genomic_DNA"/>
</dbReference>
<dbReference type="InterPro" id="IPR055170">
    <property type="entry name" value="GFO_IDH_MocA-like_dom"/>
</dbReference>
<feature type="domain" description="Gfo/Idh/MocA-like oxidoreductase N-terminal" evidence="1">
    <location>
        <begin position="21"/>
        <end position="147"/>
    </location>
</feature>
<proteinExistence type="predicted"/>
<reference evidence="3" key="1">
    <citation type="submission" date="2019-01" db="EMBL/GenBank/DDBJ databases">
        <authorList>
            <consortium name="Genoscope - CEA"/>
            <person name="William W."/>
        </authorList>
    </citation>
    <scope>NUCLEOTIDE SEQUENCE</scope>
    <source>
        <strain evidence="3">CR-1</strain>
    </source>
</reference>
<dbReference type="SUPFAM" id="SSF55347">
    <property type="entry name" value="Glyceraldehyde-3-phosphate dehydrogenase-like, C-terminal domain"/>
    <property type="match status" value="1"/>
</dbReference>
<dbReference type="PANTHER" id="PTHR43708:SF3">
    <property type="entry name" value="OXIDOREDUCTASE"/>
    <property type="match status" value="1"/>
</dbReference>
<dbReference type="InterPro" id="IPR000683">
    <property type="entry name" value="Gfo/Idh/MocA-like_OxRdtase_N"/>
</dbReference>
<dbReference type="Pfam" id="PF22725">
    <property type="entry name" value="GFO_IDH_MocA_C3"/>
    <property type="match status" value="1"/>
</dbReference>
<evidence type="ECO:0000313" key="3">
    <source>
        <dbReference type="EMBL" id="VEN73920.1"/>
    </source>
</evidence>
<sequence length="398" mass="44479">MSDKKDTEELFMSSRASKPLRLGFIGGGLNSAIGSTHRIAVEMDGRFALKAGCFSAHQDINHETGQAWGVDESRVYDDWRALLRGEKKRLDAVVVLTPTPSHMDIVLGAMRKGFPVICEKTLATSSAEAEEIKKAVQKYNAFLAVTYNYSGYPMLREMKMMIEKGMLGKITQIHAEMPQDGFIRVDAKGRNVSPQAWRLKDTQTLATVSLDLGTHTHHMIHFLTGSSPLEVLALQDSFGAFKQIIDNVVCVARYANHMVCQLWHSKCALGHRNGLRVRVYGTKGSARWRQMDPEHLSYTDITGQTRILDRATDMDNLSADPRYNRFKAGHPDGFIEAFANLYYDIADCLIEFKEKGAYASPWVFGADIAYEGLCMLEAICRSSQNKAWEKAGAPEKRG</sequence>
<name>A0A484HFC5_9BACT</name>
<feature type="domain" description="GFO/IDH/MocA-like oxidoreductase" evidence="2">
    <location>
        <begin position="156"/>
        <end position="286"/>
    </location>
</feature>
<dbReference type="PANTHER" id="PTHR43708">
    <property type="entry name" value="CONSERVED EXPRESSED OXIDOREDUCTASE (EUROFUNG)"/>
    <property type="match status" value="1"/>
</dbReference>
<dbReference type="AlphaFoldDB" id="A0A484HFC5"/>
<evidence type="ECO:0000259" key="2">
    <source>
        <dbReference type="Pfam" id="PF22725"/>
    </source>
</evidence>
<dbReference type="Gene3D" id="3.40.50.720">
    <property type="entry name" value="NAD(P)-binding Rossmann-like Domain"/>
    <property type="match status" value="1"/>
</dbReference>
<organism evidence="3">
    <name type="scientific">uncultured Desulfobacteraceae bacterium</name>
    <dbReference type="NCBI Taxonomy" id="218296"/>
    <lineage>
        <taxon>Bacteria</taxon>
        <taxon>Pseudomonadati</taxon>
        <taxon>Thermodesulfobacteriota</taxon>
        <taxon>Desulfobacteria</taxon>
        <taxon>Desulfobacterales</taxon>
        <taxon>Desulfobacteraceae</taxon>
        <taxon>environmental samples</taxon>
    </lineage>
</organism>
<dbReference type="InterPro" id="IPR036291">
    <property type="entry name" value="NAD(P)-bd_dom_sf"/>
</dbReference>
<dbReference type="SUPFAM" id="SSF51735">
    <property type="entry name" value="NAD(P)-binding Rossmann-fold domains"/>
    <property type="match status" value="1"/>
</dbReference>
<dbReference type="GO" id="GO:0000166">
    <property type="term" value="F:nucleotide binding"/>
    <property type="evidence" value="ECO:0007669"/>
    <property type="project" value="InterPro"/>
</dbReference>
<dbReference type="Gene3D" id="3.30.360.10">
    <property type="entry name" value="Dihydrodipicolinate Reductase, domain 2"/>
    <property type="match status" value="1"/>
</dbReference>
<gene>
    <name evidence="3" type="ORF">EPICR_20391</name>
</gene>
<dbReference type="InterPro" id="IPR051317">
    <property type="entry name" value="Gfo/Idh/MocA_oxidoreduct"/>
</dbReference>
<dbReference type="Pfam" id="PF01408">
    <property type="entry name" value="GFO_IDH_MocA"/>
    <property type="match status" value="1"/>
</dbReference>
<accession>A0A484HFC5</accession>
<protein>
    <submittedName>
        <fullName evidence="3">Gfo/Idh/MocA family oxidoreductase</fullName>
    </submittedName>
</protein>